<comment type="subcellular location">
    <subcellularLocation>
        <location evidence="1">Membrane</location>
        <topology evidence="1">Peripheral membrane protein</topology>
    </subcellularLocation>
</comment>
<evidence type="ECO:0000256" key="17">
    <source>
        <dbReference type="RuleBase" id="RU000363"/>
    </source>
</evidence>
<dbReference type="PANTHER" id="PTHR44252:SF2">
    <property type="entry name" value="L-XYLULOSE REDUCTASE"/>
    <property type="match status" value="1"/>
</dbReference>
<evidence type="ECO:0000256" key="13">
    <source>
        <dbReference type="ARBA" id="ARBA00038953"/>
    </source>
</evidence>
<evidence type="ECO:0000256" key="12">
    <source>
        <dbReference type="ARBA" id="ARBA00037758"/>
    </source>
</evidence>
<evidence type="ECO:0000256" key="4">
    <source>
        <dbReference type="ARBA" id="ARBA00022481"/>
    </source>
</evidence>
<dbReference type="PRINTS" id="PR00080">
    <property type="entry name" value="SDRFAMILY"/>
</dbReference>
<keyword evidence="9" id="KW-0560">Oxidoreductase</keyword>
<keyword evidence="10" id="KW-0472">Membrane</keyword>
<keyword evidence="4" id="KW-0488">Methylation</keyword>
<protein>
    <recommendedName>
        <fullName evidence="14">L-xylulose reductase</fullName>
        <ecNumber evidence="13">1.1.1.10</ecNumber>
    </recommendedName>
    <alternativeName>
        <fullName evidence="15">Dicarbonyl/L-xylulose reductase</fullName>
    </alternativeName>
</protein>
<dbReference type="GO" id="GO:0005881">
    <property type="term" value="C:cytoplasmic microtubule"/>
    <property type="evidence" value="ECO:0007669"/>
    <property type="project" value="Ensembl"/>
</dbReference>
<comment type="subunit">
    <text evidence="3">Homotetramer.</text>
</comment>
<evidence type="ECO:0000256" key="3">
    <source>
        <dbReference type="ARBA" id="ARBA00011881"/>
    </source>
</evidence>
<dbReference type="PANTHER" id="PTHR44252">
    <property type="entry name" value="D-ERYTHRULOSE REDUCTASE"/>
    <property type="match status" value="1"/>
</dbReference>
<dbReference type="GO" id="GO:2000379">
    <property type="term" value="P:positive regulation of reactive oxygen species metabolic process"/>
    <property type="evidence" value="ECO:0007669"/>
    <property type="project" value="Ensembl"/>
</dbReference>
<dbReference type="Gene3D" id="3.40.50.720">
    <property type="entry name" value="NAD(P)-binding Rossmann-like Domain"/>
    <property type="match status" value="1"/>
</dbReference>
<evidence type="ECO:0000256" key="2">
    <source>
        <dbReference type="ARBA" id="ARBA00006484"/>
    </source>
</evidence>
<feature type="region of interest" description="Disordered" evidence="18">
    <location>
        <begin position="238"/>
        <end position="262"/>
    </location>
</feature>
<dbReference type="PRINTS" id="PR00081">
    <property type="entry name" value="GDHRDH"/>
</dbReference>
<evidence type="ECO:0000313" key="19">
    <source>
        <dbReference type="Ensembl" id="ENSPLOP00000018592.1"/>
    </source>
</evidence>
<dbReference type="InterPro" id="IPR036291">
    <property type="entry name" value="NAD(P)-bd_dom_sf"/>
</dbReference>
<dbReference type="GO" id="GO:0016655">
    <property type="term" value="F:oxidoreductase activity, acting on NAD(P)H, quinone or similar compound as acceptor"/>
    <property type="evidence" value="ECO:0007669"/>
    <property type="project" value="Ensembl"/>
</dbReference>
<dbReference type="GO" id="GO:0004090">
    <property type="term" value="F:carbonyl reductase (NADPH) activity"/>
    <property type="evidence" value="ECO:0007669"/>
    <property type="project" value="TreeGrafter"/>
</dbReference>
<dbReference type="Pfam" id="PF00106">
    <property type="entry name" value="adh_short"/>
    <property type="match status" value="1"/>
</dbReference>
<dbReference type="GeneTree" id="ENSGT00940000154873"/>
<evidence type="ECO:0000256" key="8">
    <source>
        <dbReference type="ARBA" id="ARBA00022990"/>
    </source>
</evidence>
<keyword evidence="8" id="KW-0007">Acetylation</keyword>
<proteinExistence type="inferred from homology"/>
<evidence type="ECO:0000256" key="16">
    <source>
        <dbReference type="ARBA" id="ARBA00047727"/>
    </source>
</evidence>
<reference evidence="19" key="1">
    <citation type="journal article" date="2019" name="bioRxiv">
        <title>Long live the king: chromosome-level assembly of the lion (Panthera leo) using linked-read, Hi-C, and long read data.</title>
        <authorList>
            <person name="Armstrong E.E."/>
            <person name="Taylor R.W."/>
            <person name="Miller D.E."/>
            <person name="Kaelin C."/>
            <person name="Barsh G."/>
            <person name="Hadly E.A."/>
            <person name="Petrov D."/>
        </authorList>
    </citation>
    <scope>NUCLEOTIDE SEQUENCE [LARGE SCALE GENOMIC DNA]</scope>
</reference>
<keyword evidence="6" id="KW-0859">Xylose metabolism</keyword>
<organism evidence="19 20">
    <name type="scientific">Panthera leo</name>
    <name type="common">Lion</name>
    <dbReference type="NCBI Taxonomy" id="9689"/>
    <lineage>
        <taxon>Eukaryota</taxon>
        <taxon>Metazoa</taxon>
        <taxon>Chordata</taxon>
        <taxon>Craniata</taxon>
        <taxon>Vertebrata</taxon>
        <taxon>Euteleostomi</taxon>
        <taxon>Mammalia</taxon>
        <taxon>Eutheria</taxon>
        <taxon>Laurasiatheria</taxon>
        <taxon>Carnivora</taxon>
        <taxon>Feliformia</taxon>
        <taxon>Felidae</taxon>
        <taxon>Pantherinae</taxon>
        <taxon>Panthera</taxon>
    </lineage>
</organism>
<evidence type="ECO:0000256" key="5">
    <source>
        <dbReference type="ARBA" id="ARBA00022526"/>
    </source>
</evidence>
<keyword evidence="11" id="KW-0119">Carbohydrate metabolism</keyword>
<evidence type="ECO:0000256" key="7">
    <source>
        <dbReference type="ARBA" id="ARBA00022857"/>
    </source>
</evidence>
<dbReference type="GO" id="GO:0019640">
    <property type="term" value="P:D-glucuronate catabolic process to D-xylulose 5-phosphate"/>
    <property type="evidence" value="ECO:0007669"/>
    <property type="project" value="Ensembl"/>
</dbReference>
<keyword evidence="5" id="KW-0313">Glucose metabolism</keyword>
<comment type="catalytic activity">
    <reaction evidence="16">
        <text>xylitol + NADP(+) = L-xylulose + NADPH + H(+)</text>
        <dbReference type="Rhea" id="RHEA:17025"/>
        <dbReference type="ChEBI" id="CHEBI:15378"/>
        <dbReference type="ChEBI" id="CHEBI:17151"/>
        <dbReference type="ChEBI" id="CHEBI:17399"/>
        <dbReference type="ChEBI" id="CHEBI:57783"/>
        <dbReference type="ChEBI" id="CHEBI:58349"/>
        <dbReference type="EC" id="1.1.1.10"/>
    </reaction>
</comment>
<sequence>MDLGLAGRRALVTGAGKGIGRGTVKALHAAGVQVVALSRTRADLDSLVVECPGVEPVCVDLGDWDATERALGSVGPVDLLVNNAAVALLQPFLEVTKEACDTSFDVNLRAVIQVSQIVARGLIARGAPGAIVNISSQASQRAITNHSVYCSTKGAMDMLTRVMALELGPHKVSPPGTPPNTQPSCPGRLACLADLLSVLVQIRVNAVNPTVVMTPMAQANWSDPQKAKAMLDRIPLGRFAGESGRSPAGGCTSSPHTRLGEK</sequence>
<comment type="similarity">
    <text evidence="2 17">Belongs to the short-chain dehydrogenases/reductases (SDR) family.</text>
</comment>
<keyword evidence="20" id="KW-1185">Reference proteome</keyword>
<dbReference type="GO" id="GO:0050038">
    <property type="term" value="F:L-xylulose reductase (NADPH) activity"/>
    <property type="evidence" value="ECO:0007669"/>
    <property type="project" value="UniProtKB-EC"/>
</dbReference>
<dbReference type="GO" id="GO:0005829">
    <property type="term" value="C:cytosol"/>
    <property type="evidence" value="ECO:0007669"/>
    <property type="project" value="Ensembl"/>
</dbReference>
<reference evidence="19" key="2">
    <citation type="submission" date="2025-08" db="UniProtKB">
        <authorList>
            <consortium name="Ensembl"/>
        </authorList>
    </citation>
    <scope>IDENTIFICATION</scope>
</reference>
<evidence type="ECO:0000256" key="11">
    <source>
        <dbReference type="ARBA" id="ARBA00023277"/>
    </source>
</evidence>
<reference evidence="19" key="3">
    <citation type="submission" date="2025-09" db="UniProtKB">
        <authorList>
            <consortium name="Ensembl"/>
        </authorList>
    </citation>
    <scope>IDENTIFICATION</scope>
</reference>
<evidence type="ECO:0000256" key="10">
    <source>
        <dbReference type="ARBA" id="ARBA00023136"/>
    </source>
</evidence>
<dbReference type="InterPro" id="IPR002347">
    <property type="entry name" value="SDR_fam"/>
</dbReference>
<dbReference type="GO" id="GO:0042802">
    <property type="term" value="F:identical protein binding"/>
    <property type="evidence" value="ECO:0007669"/>
    <property type="project" value="Ensembl"/>
</dbReference>
<dbReference type="GO" id="GO:0005997">
    <property type="term" value="P:xylulose metabolic process"/>
    <property type="evidence" value="ECO:0007669"/>
    <property type="project" value="Ensembl"/>
</dbReference>
<evidence type="ECO:0000313" key="20">
    <source>
        <dbReference type="Proteomes" id="UP000694399"/>
    </source>
</evidence>
<evidence type="ECO:0000256" key="9">
    <source>
        <dbReference type="ARBA" id="ARBA00023002"/>
    </source>
</evidence>
<dbReference type="SUPFAM" id="SSF51735">
    <property type="entry name" value="NAD(P)-binding Rossmann-fold domains"/>
    <property type="match status" value="1"/>
</dbReference>
<dbReference type="Ensembl" id="ENSPLOT00000020578.1">
    <property type="protein sequence ID" value="ENSPLOP00000018592.1"/>
    <property type="gene ID" value="ENSPLOG00000013612.1"/>
</dbReference>
<gene>
    <name evidence="19" type="primary">DCXR</name>
</gene>
<accession>A0A8C8XEQ7</accession>
<evidence type="ECO:0000256" key="1">
    <source>
        <dbReference type="ARBA" id="ARBA00004170"/>
    </source>
</evidence>
<keyword evidence="7" id="KW-0521">NADP</keyword>
<evidence type="ECO:0000256" key="14">
    <source>
        <dbReference type="ARBA" id="ARBA00040614"/>
    </source>
</evidence>
<dbReference type="GO" id="GO:0016020">
    <property type="term" value="C:membrane"/>
    <property type="evidence" value="ECO:0007669"/>
    <property type="project" value="UniProtKB-SubCell"/>
</dbReference>
<evidence type="ECO:0000256" key="18">
    <source>
        <dbReference type="SAM" id="MobiDB-lite"/>
    </source>
</evidence>
<dbReference type="InterPro" id="IPR020904">
    <property type="entry name" value="Sc_DH/Rdtase_CS"/>
</dbReference>
<evidence type="ECO:0000256" key="15">
    <source>
        <dbReference type="ARBA" id="ARBA00041952"/>
    </source>
</evidence>
<dbReference type="AlphaFoldDB" id="A0A8C8XEQ7"/>
<dbReference type="Proteomes" id="UP000694399">
    <property type="component" value="Chromosome E2"/>
</dbReference>
<dbReference type="GO" id="GO:0042732">
    <property type="term" value="P:D-xylose metabolic process"/>
    <property type="evidence" value="ECO:0007669"/>
    <property type="project" value="UniProtKB-KW"/>
</dbReference>
<dbReference type="EC" id="1.1.1.10" evidence="13"/>
<dbReference type="GO" id="GO:0006006">
    <property type="term" value="P:glucose metabolic process"/>
    <property type="evidence" value="ECO:0007669"/>
    <property type="project" value="UniProtKB-KW"/>
</dbReference>
<dbReference type="PROSITE" id="PS00061">
    <property type="entry name" value="ADH_SHORT"/>
    <property type="match status" value="1"/>
</dbReference>
<dbReference type="GO" id="GO:0005903">
    <property type="term" value="C:brush border"/>
    <property type="evidence" value="ECO:0007669"/>
    <property type="project" value="Ensembl"/>
</dbReference>
<comment type="function">
    <text evidence="12">Catalyzes the NADPH-dependent reduction of several pentoses, tetroses, trioses, alpha-dicarbonyl compounds and L-xylulose. Participates in the uronate cycle of glucose metabolism. May play a role in the water absorption and cellular osmoregulation in the proximal renal tubules by producing xylitol, an osmolyte, thereby preventing osmolytic stress from occurring in the renal tubules.</text>
</comment>
<dbReference type="GO" id="GO:0006739">
    <property type="term" value="P:NADP+ metabolic process"/>
    <property type="evidence" value="ECO:0007669"/>
    <property type="project" value="Ensembl"/>
</dbReference>
<dbReference type="GO" id="GO:0005902">
    <property type="term" value="C:microvillus"/>
    <property type="evidence" value="ECO:0007669"/>
    <property type="project" value="Ensembl"/>
</dbReference>
<name>A0A8C8XEQ7_PANLE</name>
<evidence type="ECO:0000256" key="6">
    <source>
        <dbReference type="ARBA" id="ARBA00022629"/>
    </source>
</evidence>
<dbReference type="InterPro" id="IPR051737">
    <property type="entry name" value="L-xylulose/Carbonyl_redctase"/>
</dbReference>